<accession>A0A1P8MVQ1</accession>
<dbReference type="AlphaFoldDB" id="A0A1P8MVQ1"/>
<protein>
    <recommendedName>
        <fullName evidence="3">Guanylate cyclase domain-containing protein</fullName>
    </recommendedName>
</protein>
<dbReference type="EMBL" id="CP019312">
    <property type="protein sequence ID" value="APX12166.1"/>
    <property type="molecule type" value="Genomic_DNA"/>
</dbReference>
<evidence type="ECO:0000259" key="3">
    <source>
        <dbReference type="PROSITE" id="PS50125"/>
    </source>
</evidence>
<dbReference type="Proteomes" id="UP000186336">
    <property type="component" value="Chromosome"/>
</dbReference>
<gene>
    <name evidence="4" type="ORF">BWR18_11105</name>
</gene>
<feature type="domain" description="Guanylate cyclase" evidence="3">
    <location>
        <begin position="1"/>
        <end position="37"/>
    </location>
</feature>
<dbReference type="Pfam" id="PF00211">
    <property type="entry name" value="Guanylate_cyc"/>
    <property type="match status" value="1"/>
</dbReference>
<dbReference type="PANTHER" id="PTHR16305">
    <property type="entry name" value="TESTICULAR SOLUBLE ADENYLYL CYCLASE"/>
    <property type="match status" value="1"/>
</dbReference>
<keyword evidence="2" id="KW-0067">ATP-binding</keyword>
<organism evidence="4 5">
    <name type="scientific">Tateyamaria omphalii</name>
    <dbReference type="NCBI Taxonomy" id="299262"/>
    <lineage>
        <taxon>Bacteria</taxon>
        <taxon>Pseudomonadati</taxon>
        <taxon>Pseudomonadota</taxon>
        <taxon>Alphaproteobacteria</taxon>
        <taxon>Rhodobacterales</taxon>
        <taxon>Roseobacteraceae</taxon>
        <taxon>Tateyamaria</taxon>
    </lineage>
</organism>
<sequence>MGIGVAPGEVVMGAMGAKDRMDYTALGPAVNVAARLCNKAEPGQVLLDSAMHEASKGLDNVRFETRQAIPLKGYADPVPTFAAIKLRAAAE</sequence>
<dbReference type="GO" id="GO:0009190">
    <property type="term" value="P:cyclic nucleotide biosynthetic process"/>
    <property type="evidence" value="ECO:0007669"/>
    <property type="project" value="InterPro"/>
</dbReference>
<dbReference type="STRING" id="299262.BWR18_11105"/>
<dbReference type="InterPro" id="IPR001054">
    <property type="entry name" value="A/G_cyclase"/>
</dbReference>
<dbReference type="Gene3D" id="3.30.70.1230">
    <property type="entry name" value="Nucleotide cyclase"/>
    <property type="match status" value="1"/>
</dbReference>
<evidence type="ECO:0000313" key="4">
    <source>
        <dbReference type="EMBL" id="APX12166.1"/>
    </source>
</evidence>
<evidence type="ECO:0000313" key="5">
    <source>
        <dbReference type="Proteomes" id="UP000186336"/>
    </source>
</evidence>
<dbReference type="GO" id="GO:0005524">
    <property type="term" value="F:ATP binding"/>
    <property type="evidence" value="ECO:0007669"/>
    <property type="project" value="UniProtKB-KW"/>
</dbReference>
<reference evidence="4 5" key="1">
    <citation type="submission" date="2017-01" db="EMBL/GenBank/DDBJ databases">
        <title>Complete genome of Tateyamaria omphalii DOK1-4 isolated from seawater in Dokdo.</title>
        <authorList>
            <person name="Kim J.H."/>
            <person name="Chi W.-J."/>
        </authorList>
    </citation>
    <scope>NUCLEOTIDE SEQUENCE [LARGE SCALE GENOMIC DNA]</scope>
    <source>
        <strain evidence="4 5">DOK1-4</strain>
    </source>
</reference>
<dbReference type="SUPFAM" id="SSF55073">
    <property type="entry name" value="Nucleotide cyclase"/>
    <property type="match status" value="1"/>
</dbReference>
<dbReference type="GO" id="GO:0035556">
    <property type="term" value="P:intracellular signal transduction"/>
    <property type="evidence" value="ECO:0007669"/>
    <property type="project" value="InterPro"/>
</dbReference>
<dbReference type="PANTHER" id="PTHR16305:SF35">
    <property type="entry name" value="TRANSCRIPTIONAL ACTIVATOR DOMAIN"/>
    <property type="match status" value="1"/>
</dbReference>
<keyword evidence="1" id="KW-0547">Nucleotide-binding</keyword>
<keyword evidence="5" id="KW-1185">Reference proteome</keyword>
<dbReference type="OrthoDB" id="9789782at2"/>
<dbReference type="GO" id="GO:0004016">
    <property type="term" value="F:adenylate cyclase activity"/>
    <property type="evidence" value="ECO:0007669"/>
    <property type="project" value="TreeGrafter"/>
</dbReference>
<proteinExistence type="predicted"/>
<dbReference type="CDD" id="cd07302">
    <property type="entry name" value="CHD"/>
    <property type="match status" value="1"/>
</dbReference>
<evidence type="ECO:0000256" key="1">
    <source>
        <dbReference type="ARBA" id="ARBA00022741"/>
    </source>
</evidence>
<dbReference type="PROSITE" id="PS50125">
    <property type="entry name" value="GUANYLATE_CYCLASE_2"/>
    <property type="match status" value="1"/>
</dbReference>
<name>A0A1P8MVQ1_9RHOB</name>
<dbReference type="InterPro" id="IPR029787">
    <property type="entry name" value="Nucleotide_cyclase"/>
</dbReference>
<dbReference type="GO" id="GO:0005737">
    <property type="term" value="C:cytoplasm"/>
    <property type="evidence" value="ECO:0007669"/>
    <property type="project" value="TreeGrafter"/>
</dbReference>
<dbReference type="KEGG" id="tom:BWR18_11105"/>
<evidence type="ECO:0000256" key="2">
    <source>
        <dbReference type="ARBA" id="ARBA00022840"/>
    </source>
</evidence>